<feature type="domain" description="Pyridoxamine 5'-phosphate oxidase N-terminal" evidence="2">
    <location>
        <begin position="6"/>
        <end position="120"/>
    </location>
</feature>
<dbReference type="InterPro" id="IPR011576">
    <property type="entry name" value="Pyridox_Oxase_N"/>
</dbReference>
<evidence type="ECO:0000313" key="3">
    <source>
        <dbReference type="EMBL" id="GGB23298.1"/>
    </source>
</evidence>
<keyword evidence="4" id="KW-1185">Reference proteome</keyword>
<reference evidence="3" key="1">
    <citation type="journal article" date="2014" name="Int. J. Syst. Evol. Microbiol.">
        <title>Complete genome sequence of Corynebacterium casei LMG S-19264T (=DSM 44701T), isolated from a smear-ripened cheese.</title>
        <authorList>
            <consortium name="US DOE Joint Genome Institute (JGI-PGF)"/>
            <person name="Walter F."/>
            <person name="Albersmeier A."/>
            <person name="Kalinowski J."/>
            <person name="Ruckert C."/>
        </authorList>
    </citation>
    <scope>NUCLEOTIDE SEQUENCE</scope>
    <source>
        <strain evidence="3">CGMCC 1.12827</strain>
    </source>
</reference>
<evidence type="ECO:0000256" key="1">
    <source>
        <dbReference type="ARBA" id="ARBA00023002"/>
    </source>
</evidence>
<dbReference type="AlphaFoldDB" id="A0A916WRM0"/>
<dbReference type="GO" id="GO:0005829">
    <property type="term" value="C:cytosol"/>
    <property type="evidence" value="ECO:0007669"/>
    <property type="project" value="TreeGrafter"/>
</dbReference>
<protein>
    <submittedName>
        <fullName evidence="3">PPOX class F420-dependent enzyme</fullName>
    </submittedName>
</protein>
<dbReference type="EMBL" id="BMGC01000004">
    <property type="protein sequence ID" value="GGB23298.1"/>
    <property type="molecule type" value="Genomic_DNA"/>
</dbReference>
<dbReference type="GO" id="GO:0016627">
    <property type="term" value="F:oxidoreductase activity, acting on the CH-CH group of donors"/>
    <property type="evidence" value="ECO:0007669"/>
    <property type="project" value="TreeGrafter"/>
</dbReference>
<dbReference type="Proteomes" id="UP000621454">
    <property type="component" value="Unassembled WGS sequence"/>
</dbReference>
<keyword evidence="1" id="KW-0560">Oxidoreductase</keyword>
<dbReference type="PANTHER" id="PTHR35176">
    <property type="entry name" value="HEME OXYGENASE HI_0854-RELATED"/>
    <property type="match status" value="1"/>
</dbReference>
<reference evidence="3" key="2">
    <citation type="submission" date="2020-09" db="EMBL/GenBank/DDBJ databases">
        <authorList>
            <person name="Sun Q."/>
            <person name="Zhou Y."/>
        </authorList>
    </citation>
    <scope>NUCLEOTIDE SEQUENCE</scope>
    <source>
        <strain evidence="3">CGMCC 1.12827</strain>
    </source>
</reference>
<dbReference type="GO" id="GO:0070967">
    <property type="term" value="F:coenzyme F420 binding"/>
    <property type="evidence" value="ECO:0007669"/>
    <property type="project" value="TreeGrafter"/>
</dbReference>
<evidence type="ECO:0000313" key="4">
    <source>
        <dbReference type="Proteomes" id="UP000621454"/>
    </source>
</evidence>
<gene>
    <name evidence="3" type="ORF">GCM10011489_09400</name>
</gene>
<organism evidence="3 4">
    <name type="scientific">Gordonia jinhuaensis</name>
    <dbReference type="NCBI Taxonomy" id="1517702"/>
    <lineage>
        <taxon>Bacteria</taxon>
        <taxon>Bacillati</taxon>
        <taxon>Actinomycetota</taxon>
        <taxon>Actinomycetes</taxon>
        <taxon>Mycobacteriales</taxon>
        <taxon>Gordoniaceae</taxon>
        <taxon>Gordonia</taxon>
    </lineage>
</organism>
<name>A0A916WRM0_9ACTN</name>
<dbReference type="SUPFAM" id="SSF50475">
    <property type="entry name" value="FMN-binding split barrel"/>
    <property type="match status" value="1"/>
</dbReference>
<dbReference type="Gene3D" id="2.30.110.10">
    <property type="entry name" value="Electron Transport, Fmn-binding Protein, Chain A"/>
    <property type="match status" value="1"/>
</dbReference>
<sequence length="130" mass="14749">MTVAIPEGYEDLLERPIVGVLATISPAGVPNATPMWFKWENGMLRFTHTKFRKKVANLLKNPNFSFVITDPDNPYRYLEARGIVDSIEPDPTGAYYVVLGQRYGNADQQPPDDSRDRIILNLDVTYFGKK</sequence>
<dbReference type="Pfam" id="PF01243">
    <property type="entry name" value="PNPOx_N"/>
    <property type="match status" value="1"/>
</dbReference>
<dbReference type="InterPro" id="IPR052019">
    <property type="entry name" value="F420H2_bilvrd_red/Heme_oxyg"/>
</dbReference>
<dbReference type="NCBIfam" id="TIGR03618">
    <property type="entry name" value="Rv1155_F420"/>
    <property type="match status" value="1"/>
</dbReference>
<comment type="caution">
    <text evidence="3">The sequence shown here is derived from an EMBL/GenBank/DDBJ whole genome shotgun (WGS) entry which is preliminary data.</text>
</comment>
<dbReference type="PANTHER" id="PTHR35176:SF6">
    <property type="entry name" value="HEME OXYGENASE HI_0854-RELATED"/>
    <property type="match status" value="1"/>
</dbReference>
<accession>A0A916WRM0</accession>
<dbReference type="InterPro" id="IPR012349">
    <property type="entry name" value="Split_barrel_FMN-bd"/>
</dbReference>
<proteinExistence type="predicted"/>
<dbReference type="InterPro" id="IPR019920">
    <property type="entry name" value="F420-binding_dom_put"/>
</dbReference>
<dbReference type="RefSeq" id="WP_188585424.1">
    <property type="nucleotide sequence ID" value="NZ_BMGC01000004.1"/>
</dbReference>
<evidence type="ECO:0000259" key="2">
    <source>
        <dbReference type="Pfam" id="PF01243"/>
    </source>
</evidence>